<protein>
    <submittedName>
        <fullName evidence="1">Uncharacterized protein</fullName>
    </submittedName>
</protein>
<sequence>FYTSGTTVMELALPVSGQYLRSEGTTAAPVWGTPTGAGDMLMSIYDKDQNGSIDGNATENVMRSDQSDTSAGVVGAAGFAVGGDMINDFAGTGLSVENNILQATLGTGITDDEIESPIQAHNIGLTTVENYELDYLDGATDNIQTQINNKEAQDDDLTRLAAGTFTETIVGYLEDVGGTIYTTGGQDIAVTDGGTGRSSGGLYSIPWFDSGTSVSDIPIGQADYYLKVNGAGTGYTYDVPTGSGDMNESEYNTDDSGGVDVQAGGTNKTSYTKYAMIYA</sequence>
<feature type="non-terminal residue" evidence="1">
    <location>
        <position position="279"/>
    </location>
</feature>
<accession>X1B981</accession>
<comment type="caution">
    <text evidence="1">The sequence shown here is derived from an EMBL/GenBank/DDBJ whole genome shotgun (WGS) entry which is preliminary data.</text>
</comment>
<evidence type="ECO:0000313" key="1">
    <source>
        <dbReference type="EMBL" id="GAG77852.1"/>
    </source>
</evidence>
<gene>
    <name evidence="1" type="ORF">S01H4_25560</name>
</gene>
<name>X1B981_9ZZZZ</name>
<dbReference type="AlphaFoldDB" id="X1B981"/>
<proteinExistence type="predicted"/>
<reference evidence="1" key="1">
    <citation type="journal article" date="2014" name="Front. Microbiol.">
        <title>High frequency of phylogenetically diverse reductive dehalogenase-homologous genes in deep subseafloor sedimentary metagenomes.</title>
        <authorList>
            <person name="Kawai M."/>
            <person name="Futagami T."/>
            <person name="Toyoda A."/>
            <person name="Takaki Y."/>
            <person name="Nishi S."/>
            <person name="Hori S."/>
            <person name="Arai W."/>
            <person name="Tsubouchi T."/>
            <person name="Morono Y."/>
            <person name="Uchiyama I."/>
            <person name="Ito T."/>
            <person name="Fujiyama A."/>
            <person name="Inagaki F."/>
            <person name="Takami H."/>
        </authorList>
    </citation>
    <scope>NUCLEOTIDE SEQUENCE</scope>
    <source>
        <strain evidence="1">Expedition CK06-06</strain>
    </source>
</reference>
<dbReference type="EMBL" id="BART01012181">
    <property type="protein sequence ID" value="GAG77852.1"/>
    <property type="molecule type" value="Genomic_DNA"/>
</dbReference>
<organism evidence="1">
    <name type="scientific">marine sediment metagenome</name>
    <dbReference type="NCBI Taxonomy" id="412755"/>
    <lineage>
        <taxon>unclassified sequences</taxon>
        <taxon>metagenomes</taxon>
        <taxon>ecological metagenomes</taxon>
    </lineage>
</organism>
<feature type="non-terminal residue" evidence="1">
    <location>
        <position position="1"/>
    </location>
</feature>